<evidence type="ECO:0000313" key="1">
    <source>
        <dbReference type="EMBL" id="KYC65272.1"/>
    </source>
</evidence>
<organism evidence="1 2">
    <name type="scientific">Heyndrickxia coagulans</name>
    <name type="common">Weizmannia coagulans</name>
    <dbReference type="NCBI Taxonomy" id="1398"/>
    <lineage>
        <taxon>Bacteria</taxon>
        <taxon>Bacillati</taxon>
        <taxon>Bacillota</taxon>
        <taxon>Bacilli</taxon>
        <taxon>Bacillales</taxon>
        <taxon>Bacillaceae</taxon>
        <taxon>Heyndrickxia</taxon>
    </lineage>
</organism>
<proteinExistence type="predicted"/>
<dbReference type="EMBL" id="LQYG01000018">
    <property type="protein sequence ID" value="KYC65272.1"/>
    <property type="molecule type" value="Genomic_DNA"/>
</dbReference>
<gene>
    <name evidence="1" type="ORF">B4098_0225</name>
</gene>
<dbReference type="Proteomes" id="UP000075288">
    <property type="component" value="Unassembled WGS sequence"/>
</dbReference>
<dbReference type="AlphaFoldDB" id="A0A150K6Y6"/>
<sequence length="58" mass="6498">MDNSKAEGQTKKLQELPIDIFFSRDFLSKLSETVSVLKVENGPTFNGFPKEVSHPQGM</sequence>
<name>A0A150K6Y6_HEYCO</name>
<dbReference type="PATRIC" id="fig|1398.26.peg.1565"/>
<reference evidence="1 2" key="1">
    <citation type="submission" date="2016-01" db="EMBL/GenBank/DDBJ databases">
        <title>Genome Sequences of Twelve Sporeforming Bacillus Species Isolated from Foods.</title>
        <authorList>
            <person name="Berendsen E.M."/>
            <person name="Wells-Bennik M.H."/>
            <person name="Krawcyk A.O."/>
            <person name="De Jong A."/>
            <person name="Holsappel S."/>
            <person name="Eijlander R.T."/>
            <person name="Kuipers O.P."/>
        </authorList>
    </citation>
    <scope>NUCLEOTIDE SEQUENCE [LARGE SCALE GENOMIC DNA]</scope>
    <source>
        <strain evidence="1 2">B4098</strain>
    </source>
</reference>
<comment type="caution">
    <text evidence="1">The sequence shown here is derived from an EMBL/GenBank/DDBJ whole genome shotgun (WGS) entry which is preliminary data.</text>
</comment>
<protein>
    <submittedName>
        <fullName evidence="1">Uncharacterized protein</fullName>
    </submittedName>
</protein>
<dbReference type="RefSeq" id="WP_160330824.1">
    <property type="nucleotide sequence ID" value="NZ_LQYG01000018.1"/>
</dbReference>
<accession>A0A150K6Y6</accession>
<evidence type="ECO:0000313" key="2">
    <source>
        <dbReference type="Proteomes" id="UP000075288"/>
    </source>
</evidence>